<protein>
    <recommendedName>
        <fullName evidence="3">Carboxylic ester hydrolase</fullName>
        <ecNumber evidence="3">3.1.1.-</ecNumber>
    </recommendedName>
</protein>
<feature type="chain" id="PRO_5025715153" description="Carboxylic ester hydrolase" evidence="3">
    <location>
        <begin position="21"/>
        <end position="528"/>
    </location>
</feature>
<keyword evidence="2 3" id="KW-0378">Hydrolase</keyword>
<dbReference type="GeneID" id="54283630"/>
<accession>A0A6A5Y9L1</accession>
<keyword evidence="6" id="KW-1185">Reference proteome</keyword>
<dbReference type="AlphaFoldDB" id="A0A6A5Y9L1"/>
<evidence type="ECO:0000256" key="1">
    <source>
        <dbReference type="ARBA" id="ARBA00005964"/>
    </source>
</evidence>
<dbReference type="InterPro" id="IPR002018">
    <property type="entry name" value="CarbesteraseB"/>
</dbReference>
<evidence type="ECO:0000313" key="6">
    <source>
        <dbReference type="Proteomes" id="UP000799778"/>
    </source>
</evidence>
<evidence type="ECO:0000259" key="4">
    <source>
        <dbReference type="Pfam" id="PF00135"/>
    </source>
</evidence>
<sequence length="528" mass="57904">MAPLSTWLLPLISLIQTSIAATPPTVHLNYGTFAGAYSQPYNLTYFRKIPFAAPPSGRNRFRAPQPPLQINGTYDTDAPFDMCPQRTVNGSEDCLYLGVYSRPWTASQPLRPVLLTFYGGGFIQGSATFTIPPSGFPVLNASLANDYVVVYSNYRTNVFGFLPGEKVAKHPEADLNNGLLDQRAALEWIRENIGGFGGDKGDVTIWGQSAGGGSVVAQTIAEGNRGRGLFKKAMASSPFWPKTYRYDSEEAERLYELVVKGVGCDGKEDEIACLKGVDVQKLRDVSLGISTSQQYTTSTFTWGPFIDDSFLTEGLASVVKSGRLNAGAVLSSYNLHEGENFIPPGFANAAGSGGFNSSVASFDRWLEGFLPQFGKGELNRVKELYPESGVAEEIKWNTTYERAGLIYRDLILACPAYWLANTARKGWLMEYTIDPAKHASDTVYWNTINPIQKSDPLIYESLAGAMGSFAQTGDPNAHKITNETVVGVPSLKKKEQFVVRKSGPARGNIRLLERRCDFWLRVADKVPI</sequence>
<feature type="signal peptide" evidence="3">
    <location>
        <begin position="1"/>
        <end position="20"/>
    </location>
</feature>
<evidence type="ECO:0000256" key="2">
    <source>
        <dbReference type="ARBA" id="ARBA00022801"/>
    </source>
</evidence>
<dbReference type="InterPro" id="IPR029058">
    <property type="entry name" value="AB_hydrolase_fold"/>
</dbReference>
<dbReference type="RefSeq" id="XP_033390611.1">
    <property type="nucleotide sequence ID" value="XM_033526233.1"/>
</dbReference>
<dbReference type="SUPFAM" id="SSF53474">
    <property type="entry name" value="alpha/beta-Hydrolases"/>
    <property type="match status" value="1"/>
</dbReference>
<dbReference type="Pfam" id="PF00135">
    <property type="entry name" value="COesterase"/>
    <property type="match status" value="1"/>
</dbReference>
<dbReference type="Gene3D" id="3.40.50.1820">
    <property type="entry name" value="alpha/beta hydrolase"/>
    <property type="match status" value="1"/>
</dbReference>
<reference evidence="5" key="1">
    <citation type="journal article" date="2020" name="Stud. Mycol.">
        <title>101 Dothideomycetes genomes: a test case for predicting lifestyles and emergence of pathogens.</title>
        <authorList>
            <person name="Haridas S."/>
            <person name="Albert R."/>
            <person name="Binder M."/>
            <person name="Bloem J."/>
            <person name="Labutti K."/>
            <person name="Salamov A."/>
            <person name="Andreopoulos B."/>
            <person name="Baker S."/>
            <person name="Barry K."/>
            <person name="Bills G."/>
            <person name="Bluhm B."/>
            <person name="Cannon C."/>
            <person name="Castanera R."/>
            <person name="Culley D."/>
            <person name="Daum C."/>
            <person name="Ezra D."/>
            <person name="Gonzalez J."/>
            <person name="Henrissat B."/>
            <person name="Kuo A."/>
            <person name="Liang C."/>
            <person name="Lipzen A."/>
            <person name="Lutzoni F."/>
            <person name="Magnuson J."/>
            <person name="Mondo S."/>
            <person name="Nolan M."/>
            <person name="Ohm R."/>
            <person name="Pangilinan J."/>
            <person name="Park H.-J."/>
            <person name="Ramirez L."/>
            <person name="Alfaro M."/>
            <person name="Sun H."/>
            <person name="Tritt A."/>
            <person name="Yoshinaga Y."/>
            <person name="Zwiers L.-H."/>
            <person name="Turgeon B."/>
            <person name="Goodwin S."/>
            <person name="Spatafora J."/>
            <person name="Crous P."/>
            <person name="Grigoriev I."/>
        </authorList>
    </citation>
    <scope>NUCLEOTIDE SEQUENCE</scope>
    <source>
        <strain evidence="5">CBS 175.79</strain>
    </source>
</reference>
<evidence type="ECO:0000256" key="3">
    <source>
        <dbReference type="RuleBase" id="RU361235"/>
    </source>
</evidence>
<dbReference type="PROSITE" id="PS00122">
    <property type="entry name" value="CARBOXYLESTERASE_B_1"/>
    <property type="match status" value="1"/>
</dbReference>
<dbReference type="FunFam" id="3.40.50.1820:FF:000299">
    <property type="entry name" value="Carboxylic ester hydrolase"/>
    <property type="match status" value="1"/>
</dbReference>
<dbReference type="EMBL" id="ML978066">
    <property type="protein sequence ID" value="KAF2022272.1"/>
    <property type="molecule type" value="Genomic_DNA"/>
</dbReference>
<dbReference type="GO" id="GO:0016787">
    <property type="term" value="F:hydrolase activity"/>
    <property type="evidence" value="ECO:0007669"/>
    <property type="project" value="UniProtKB-KW"/>
</dbReference>
<dbReference type="OrthoDB" id="408631at2759"/>
<feature type="domain" description="Carboxylesterase type B" evidence="4">
    <location>
        <begin position="23"/>
        <end position="519"/>
    </location>
</feature>
<comment type="similarity">
    <text evidence="1 3">Belongs to the type-B carboxylesterase/lipase family.</text>
</comment>
<dbReference type="PANTHER" id="PTHR11559">
    <property type="entry name" value="CARBOXYLESTERASE"/>
    <property type="match status" value="1"/>
</dbReference>
<dbReference type="EC" id="3.1.1.-" evidence="3"/>
<proteinExistence type="inferred from homology"/>
<organism evidence="5 6">
    <name type="scientific">Aaosphaeria arxii CBS 175.79</name>
    <dbReference type="NCBI Taxonomy" id="1450172"/>
    <lineage>
        <taxon>Eukaryota</taxon>
        <taxon>Fungi</taxon>
        <taxon>Dikarya</taxon>
        <taxon>Ascomycota</taxon>
        <taxon>Pezizomycotina</taxon>
        <taxon>Dothideomycetes</taxon>
        <taxon>Pleosporomycetidae</taxon>
        <taxon>Pleosporales</taxon>
        <taxon>Pleosporales incertae sedis</taxon>
        <taxon>Aaosphaeria</taxon>
    </lineage>
</organism>
<dbReference type="InterPro" id="IPR019826">
    <property type="entry name" value="Carboxylesterase_B_AS"/>
</dbReference>
<dbReference type="Proteomes" id="UP000799778">
    <property type="component" value="Unassembled WGS sequence"/>
</dbReference>
<gene>
    <name evidence="5" type="ORF">BU24DRAFT_41462</name>
</gene>
<evidence type="ECO:0000313" key="5">
    <source>
        <dbReference type="EMBL" id="KAF2022272.1"/>
    </source>
</evidence>
<dbReference type="InterPro" id="IPR050309">
    <property type="entry name" value="Type-B_Carboxylest/Lipase"/>
</dbReference>
<keyword evidence="3" id="KW-0732">Signal</keyword>
<name>A0A6A5Y9L1_9PLEO</name>